<accession>A0A8S1J671</accession>
<dbReference type="EMBL" id="CAJHUC010001920">
    <property type="protein sequence ID" value="CAD7702706.1"/>
    <property type="molecule type" value="Genomic_DNA"/>
</dbReference>
<evidence type="ECO:0000313" key="1">
    <source>
        <dbReference type="EMBL" id="CAD7702706.1"/>
    </source>
</evidence>
<dbReference type="Proteomes" id="UP000708148">
    <property type="component" value="Unassembled WGS sequence"/>
</dbReference>
<dbReference type="AlphaFoldDB" id="A0A8S1J671"/>
<evidence type="ECO:0000313" key="2">
    <source>
        <dbReference type="Proteomes" id="UP000708148"/>
    </source>
</evidence>
<gene>
    <name evidence="1" type="ORF">OSTQU699_LOCUS8063</name>
</gene>
<protein>
    <submittedName>
        <fullName evidence="1">Uncharacterized protein</fullName>
    </submittedName>
</protein>
<proteinExistence type="predicted"/>
<comment type="caution">
    <text evidence="1">The sequence shown here is derived from an EMBL/GenBank/DDBJ whole genome shotgun (WGS) entry which is preliminary data.</text>
</comment>
<organism evidence="1 2">
    <name type="scientific">Ostreobium quekettii</name>
    <dbReference type="NCBI Taxonomy" id="121088"/>
    <lineage>
        <taxon>Eukaryota</taxon>
        <taxon>Viridiplantae</taxon>
        <taxon>Chlorophyta</taxon>
        <taxon>core chlorophytes</taxon>
        <taxon>Ulvophyceae</taxon>
        <taxon>TCBD clade</taxon>
        <taxon>Bryopsidales</taxon>
        <taxon>Ostreobineae</taxon>
        <taxon>Ostreobiaceae</taxon>
        <taxon>Ostreobium</taxon>
    </lineage>
</organism>
<sequence>MGAAARPVQRMGFIVLARCVLQGSRTNMSTWKACVPGGRALFLLESPLCVNWRVHMADVVRDGGGVGAELWDTSFCLMRAGRYLFHLEGSRSGLAHAVIGMCWPSLPLFVRSVGMARIGASSCGICDRRSSPSRNGVFTASCSFEDFDRICG</sequence>
<keyword evidence="2" id="KW-1185">Reference proteome</keyword>
<name>A0A8S1J671_9CHLO</name>
<reference evidence="1" key="1">
    <citation type="submission" date="2020-12" db="EMBL/GenBank/DDBJ databases">
        <authorList>
            <person name="Iha C."/>
        </authorList>
    </citation>
    <scope>NUCLEOTIDE SEQUENCE</scope>
</reference>